<dbReference type="PANTHER" id="PTHR36851:SF1">
    <property type="entry name" value="GLYCO_TRANS_2-LIKE DOMAIN-CONTAINING PROTEIN"/>
    <property type="match status" value="1"/>
</dbReference>
<comment type="caution">
    <text evidence="2">The sequence shown here is derived from an EMBL/GenBank/DDBJ whole genome shotgun (WGS) entry which is preliminary data.</text>
</comment>
<evidence type="ECO:0000313" key="3">
    <source>
        <dbReference type="Proteomes" id="UP000231550"/>
    </source>
</evidence>
<sequence length="513" mass="59864">MEKEYLKIGNAADLKGGDYVIFRAFEILPGVLSWATLLFVVLCSWLAPVFIAFFIIAFDVYWLLKTLYLALHLRVTFSRIQKDLKVDWLARLKNREIGVEGWGRLYHLIIIPFYREPFEVLDETFRSLAETNYPSEKFIIVLAAEERAGLEARETARRIQEKYGQMFYEFLITVHPKDVPGELAGKGSNETWAGRKVKELIDDLKIPYEDVIASVFDVDTQVYPDYFGCLTYHFLEAEKPHRSSFQPVPIFNNNIWDTPALSRVVATSCTFWQMMQQERPERLATFSSHAMSFKAIVEMDFWNVKNISEDSRIFWKSLLFYDGDYRTIPLYYPVSMDANLAETFLGTMKNVYKQQLRWGWGAENIPYFVYGFLKNKKMPFRQSIRHIFNQFEGFWSWGTNALLIFLLGWLPLALGGEKFNLMVLSYNLPRLTRILMTLAMVGLISSAIYSTILLPPRPPGHPIRKHFYMVFQWILMPLTIIFFGAIPGLEAQTRLMLGKYMKFWVTPKARVPR</sequence>
<feature type="transmembrane region" description="Helical" evidence="1">
    <location>
        <begin position="394"/>
        <end position="414"/>
    </location>
</feature>
<keyword evidence="1" id="KW-0472">Membrane</keyword>
<feature type="transmembrane region" description="Helical" evidence="1">
    <location>
        <begin position="434"/>
        <end position="454"/>
    </location>
</feature>
<dbReference type="EMBL" id="PCVN01000122">
    <property type="protein sequence ID" value="PIQ73993.1"/>
    <property type="molecule type" value="Genomic_DNA"/>
</dbReference>
<dbReference type="Proteomes" id="UP000231550">
    <property type="component" value="Unassembled WGS sequence"/>
</dbReference>
<protein>
    <submittedName>
        <fullName evidence="2">Uncharacterized protein</fullName>
    </submittedName>
</protein>
<dbReference type="SUPFAM" id="SSF53448">
    <property type="entry name" value="Nucleotide-diphospho-sugar transferases"/>
    <property type="match status" value="1"/>
</dbReference>
<evidence type="ECO:0000313" key="2">
    <source>
        <dbReference type="EMBL" id="PIQ73993.1"/>
    </source>
</evidence>
<feature type="transmembrane region" description="Helical" evidence="1">
    <location>
        <begin position="20"/>
        <end position="39"/>
    </location>
</feature>
<proteinExistence type="predicted"/>
<feature type="transmembrane region" description="Helical" evidence="1">
    <location>
        <begin position="45"/>
        <end position="64"/>
    </location>
</feature>
<accession>A0A2H0KPC8</accession>
<reference evidence="2 3" key="1">
    <citation type="submission" date="2017-09" db="EMBL/GenBank/DDBJ databases">
        <title>Depth-based differentiation of microbial function through sediment-hosted aquifers and enrichment of novel symbionts in the deep terrestrial subsurface.</title>
        <authorList>
            <person name="Probst A.J."/>
            <person name="Ladd B."/>
            <person name="Jarett J.K."/>
            <person name="Geller-Mcgrath D.E."/>
            <person name="Sieber C.M."/>
            <person name="Emerson J.B."/>
            <person name="Anantharaman K."/>
            <person name="Thomas B.C."/>
            <person name="Malmstrom R."/>
            <person name="Stieglmeier M."/>
            <person name="Klingl A."/>
            <person name="Woyke T."/>
            <person name="Ryan C.M."/>
            <person name="Banfield J.F."/>
        </authorList>
    </citation>
    <scope>NUCLEOTIDE SEQUENCE [LARGE SCALE GENOMIC DNA]</scope>
    <source>
        <strain evidence="2">CG11_big_fil_rev_8_21_14_0_20_44_10</strain>
    </source>
</reference>
<keyword evidence="1" id="KW-0812">Transmembrane</keyword>
<keyword evidence="1" id="KW-1133">Transmembrane helix</keyword>
<organism evidence="2 3">
    <name type="scientific">Candidatus Portnoybacteria bacterium CG11_big_fil_rev_8_21_14_0_20_44_10</name>
    <dbReference type="NCBI Taxonomy" id="1974818"/>
    <lineage>
        <taxon>Bacteria</taxon>
        <taxon>Candidatus Portnoyibacteriota</taxon>
    </lineage>
</organism>
<dbReference type="PANTHER" id="PTHR36851">
    <property type="entry name" value="UNNAMED PRODUCT"/>
    <property type="match status" value="1"/>
</dbReference>
<dbReference type="Gene3D" id="3.90.550.10">
    <property type="entry name" value="Spore Coat Polysaccharide Biosynthesis Protein SpsA, Chain A"/>
    <property type="match status" value="1"/>
</dbReference>
<name>A0A2H0KPC8_9BACT</name>
<evidence type="ECO:0000256" key="1">
    <source>
        <dbReference type="SAM" id="Phobius"/>
    </source>
</evidence>
<dbReference type="InterPro" id="IPR029044">
    <property type="entry name" value="Nucleotide-diphossugar_trans"/>
</dbReference>
<feature type="transmembrane region" description="Helical" evidence="1">
    <location>
        <begin position="466"/>
        <end position="486"/>
    </location>
</feature>
<gene>
    <name evidence="2" type="ORF">COV85_04485</name>
</gene>
<dbReference type="AlphaFoldDB" id="A0A2H0KPC8"/>